<gene>
    <name evidence="1" type="ORF">WUBG_09282</name>
</gene>
<organism evidence="1 2">
    <name type="scientific">Wuchereria bancrofti</name>
    <dbReference type="NCBI Taxonomy" id="6293"/>
    <lineage>
        <taxon>Eukaryota</taxon>
        <taxon>Metazoa</taxon>
        <taxon>Ecdysozoa</taxon>
        <taxon>Nematoda</taxon>
        <taxon>Chromadorea</taxon>
        <taxon>Rhabditida</taxon>
        <taxon>Spirurina</taxon>
        <taxon>Spiruromorpha</taxon>
        <taxon>Filarioidea</taxon>
        <taxon>Onchocercidae</taxon>
        <taxon>Wuchereria</taxon>
    </lineage>
</organism>
<evidence type="ECO:0000313" key="1">
    <source>
        <dbReference type="EMBL" id="EJW79810.1"/>
    </source>
</evidence>
<comment type="caution">
    <text evidence="1">The sequence shown here is derived from an EMBL/GenBank/DDBJ whole genome shotgun (WGS) entry which is preliminary data.</text>
</comment>
<proteinExistence type="predicted"/>
<dbReference type="EMBL" id="ADBV01005091">
    <property type="protein sequence ID" value="EJW79810.1"/>
    <property type="molecule type" value="Genomic_DNA"/>
</dbReference>
<sequence>EYIEFCIEQHSEDESMSSCAATAVAAAALSDQLTSNTEEQSIHAIVESKCITLPSSNEVENTRIDEFHR</sequence>
<accession>J9AYW6</accession>
<protein>
    <submittedName>
        <fullName evidence="1">Uncharacterized protein</fullName>
    </submittedName>
</protein>
<reference evidence="2" key="1">
    <citation type="submission" date="2012-08" db="EMBL/GenBank/DDBJ databases">
        <title>The Genome Sequence of Wuchereria bancrofti.</title>
        <authorList>
            <person name="Nutman T.B."/>
            <person name="Fink D.L."/>
            <person name="Russ C."/>
            <person name="Young S."/>
            <person name="Zeng Q."/>
            <person name="Koehrsen M."/>
            <person name="Alvarado L."/>
            <person name="Berlin A."/>
            <person name="Chapman S.B."/>
            <person name="Chen Z."/>
            <person name="Freedman E."/>
            <person name="Gellesch M."/>
            <person name="Goldberg J."/>
            <person name="Griggs A."/>
            <person name="Gujja S."/>
            <person name="Heilman E.R."/>
            <person name="Heiman D."/>
            <person name="Hepburn T."/>
            <person name="Howarth C."/>
            <person name="Jen D."/>
            <person name="Larson L."/>
            <person name="Lewis B."/>
            <person name="Mehta T."/>
            <person name="Park D."/>
            <person name="Pearson M."/>
            <person name="Roberts A."/>
            <person name="Saif S."/>
            <person name="Shea T."/>
            <person name="Shenoy N."/>
            <person name="Sisk P."/>
            <person name="Stolte C."/>
            <person name="Sykes S."/>
            <person name="Walk T."/>
            <person name="White J."/>
            <person name="Yandava C."/>
            <person name="Haas B."/>
            <person name="Henn M.R."/>
            <person name="Nusbaum C."/>
            <person name="Birren B."/>
        </authorList>
    </citation>
    <scope>NUCLEOTIDE SEQUENCE [LARGE SCALE GENOMIC DNA]</scope>
    <source>
        <strain evidence="2">NA</strain>
    </source>
</reference>
<dbReference type="Proteomes" id="UP000004810">
    <property type="component" value="Unassembled WGS sequence"/>
</dbReference>
<dbReference type="AlphaFoldDB" id="J9AYW6"/>
<feature type="non-terminal residue" evidence="1">
    <location>
        <position position="1"/>
    </location>
</feature>
<name>J9AYW6_WUCBA</name>
<evidence type="ECO:0000313" key="2">
    <source>
        <dbReference type="Proteomes" id="UP000004810"/>
    </source>
</evidence>